<name>A0AAN8A8L5_9SACH</name>
<sequence>MEVNQSSQRNDLPINKSNSVLASSFQSDNGQRSEESSLAVLHGSFAPSNINRRFSISSTPLSYYKNIPALNDDSMIKLNKIVTSLPDVDCSVYGFCKNQKYVNKVNPNNNNSSEYPNKNTIKTTSLSDIRKKISSKWPSQLNRRLTQESIISNFPFKASAHRSQIFPVVDTDTLISNTADEPVYGSSISTAPTVHTVSKSKSKSKSELLASASARKVIQKTRSQNKNDRGSIYSMSDPIGRRINENDMNFNIVRSMLTGIRVSCESITSNSSKYSTNSIDKYFFDTNGNFLGENIKSFESFGFEFKDYFGSIFLKIRNTFNVGTKEYLESLTSKYVLNELNSPGKSGSFFYFSKDYKYIIKTIHRNEHIHLRKYLSTYYKYIKDNPNTMICQYYGLHRVKLPRSFKNRIQNRKIYLVVMYNVFPPWIKMDLTYDLKGSKFGRYTDVCNQNSENDIRKDLNWIHEGKKLTFNDSEVKTNFLNQLWKDVNLLASMNTMDYSLLVGIHFKNNSHTLKTTDMPSLLSIDIKHVNNSISNNDLIYFVGIIDCLTDYSIIKKLETIVRSINHKPSNISATPPYYYALRLYKFIAFSIEVKHVDNNNST</sequence>
<keyword evidence="1" id="KW-0808">Transferase</keyword>
<dbReference type="Gene3D" id="3.30.810.10">
    <property type="entry name" value="2-Layer Sandwich"/>
    <property type="match status" value="1"/>
</dbReference>
<evidence type="ECO:0000313" key="5">
    <source>
        <dbReference type="Proteomes" id="UP001306508"/>
    </source>
</evidence>
<reference evidence="5" key="1">
    <citation type="submission" date="2023-07" db="EMBL/GenBank/DDBJ databases">
        <title>A draft genome of Kazachstania heterogenica Y-27499.</title>
        <authorList>
            <person name="Donic C."/>
            <person name="Kralova J.S."/>
            <person name="Fidel L."/>
            <person name="Ben-Dor S."/>
            <person name="Jung S."/>
        </authorList>
    </citation>
    <scope>NUCLEOTIDE SEQUENCE [LARGE SCALE GENOMIC DNA]</scope>
    <source>
        <strain evidence="5">Y27499</strain>
    </source>
</reference>
<dbReference type="GO" id="GO:0016308">
    <property type="term" value="F:1-phosphatidylinositol-4-phosphate 5-kinase activity"/>
    <property type="evidence" value="ECO:0007669"/>
    <property type="project" value="TreeGrafter"/>
</dbReference>
<dbReference type="AlphaFoldDB" id="A0AAN8A8L5"/>
<dbReference type="InterPro" id="IPR027484">
    <property type="entry name" value="PInositol-4-P-5-kinase_N"/>
</dbReference>
<dbReference type="PANTHER" id="PTHR23086:SF8">
    <property type="entry name" value="PHOSPHATIDYLINOSITOL 5-PHOSPHATE 4-KINASE, ISOFORM A"/>
    <property type="match status" value="1"/>
</dbReference>
<keyword evidence="1" id="KW-0067">ATP-binding</keyword>
<evidence type="ECO:0000313" key="4">
    <source>
        <dbReference type="EMBL" id="KAK5779685.1"/>
    </source>
</evidence>
<comment type="caution">
    <text evidence="4">The sequence shown here is derived from an EMBL/GenBank/DDBJ whole genome shotgun (WGS) entry which is preliminary data.</text>
</comment>
<evidence type="ECO:0000256" key="1">
    <source>
        <dbReference type="PROSITE-ProRule" id="PRU00781"/>
    </source>
</evidence>
<keyword evidence="5" id="KW-1185">Reference proteome</keyword>
<organism evidence="4 5">
    <name type="scientific">Arxiozyma heterogenica</name>
    <dbReference type="NCBI Taxonomy" id="278026"/>
    <lineage>
        <taxon>Eukaryota</taxon>
        <taxon>Fungi</taxon>
        <taxon>Dikarya</taxon>
        <taxon>Ascomycota</taxon>
        <taxon>Saccharomycotina</taxon>
        <taxon>Saccharomycetes</taxon>
        <taxon>Saccharomycetales</taxon>
        <taxon>Saccharomycetaceae</taxon>
        <taxon>Arxiozyma</taxon>
    </lineage>
</organism>
<dbReference type="GO" id="GO:0005886">
    <property type="term" value="C:plasma membrane"/>
    <property type="evidence" value="ECO:0007669"/>
    <property type="project" value="TreeGrafter"/>
</dbReference>
<accession>A0AAN8A8L5</accession>
<feature type="domain" description="PIPK" evidence="3">
    <location>
        <begin position="240"/>
        <end position="591"/>
    </location>
</feature>
<dbReference type="SMART" id="SM00330">
    <property type="entry name" value="PIPKc"/>
    <property type="match status" value="1"/>
</dbReference>
<dbReference type="Pfam" id="PF01504">
    <property type="entry name" value="PIP5K"/>
    <property type="match status" value="1"/>
</dbReference>
<evidence type="ECO:0000256" key="2">
    <source>
        <dbReference type="SAM" id="MobiDB-lite"/>
    </source>
</evidence>
<feature type="region of interest" description="Disordered" evidence="2">
    <location>
        <begin position="1"/>
        <end position="29"/>
    </location>
</feature>
<dbReference type="GO" id="GO:0005524">
    <property type="term" value="F:ATP binding"/>
    <property type="evidence" value="ECO:0007669"/>
    <property type="project" value="UniProtKB-UniRule"/>
</dbReference>
<protein>
    <recommendedName>
        <fullName evidence="3">PIPK domain-containing protein</fullName>
    </recommendedName>
</protein>
<proteinExistence type="predicted"/>
<dbReference type="PROSITE" id="PS51455">
    <property type="entry name" value="PIPK"/>
    <property type="match status" value="1"/>
</dbReference>
<dbReference type="EMBL" id="JAWIZZ010000046">
    <property type="protein sequence ID" value="KAK5779685.1"/>
    <property type="molecule type" value="Genomic_DNA"/>
</dbReference>
<evidence type="ECO:0000259" key="3">
    <source>
        <dbReference type="PROSITE" id="PS51455"/>
    </source>
</evidence>
<dbReference type="GO" id="GO:0046854">
    <property type="term" value="P:phosphatidylinositol phosphate biosynthetic process"/>
    <property type="evidence" value="ECO:0007669"/>
    <property type="project" value="TreeGrafter"/>
</dbReference>
<dbReference type="Proteomes" id="UP001306508">
    <property type="component" value="Unassembled WGS sequence"/>
</dbReference>
<keyword evidence="1" id="KW-0418">Kinase</keyword>
<dbReference type="InterPro" id="IPR027483">
    <property type="entry name" value="PInositol-4-P-4/5-kinase_C_sf"/>
</dbReference>
<dbReference type="Gene3D" id="3.30.800.10">
    <property type="entry name" value="Phosphatidylinositol Phosphate Kinase II Beta"/>
    <property type="match status" value="1"/>
</dbReference>
<dbReference type="InterPro" id="IPR023610">
    <property type="entry name" value="PInositol-4/5-P-5/4-kinase"/>
</dbReference>
<dbReference type="PANTHER" id="PTHR23086">
    <property type="entry name" value="PHOSPHATIDYLINOSITOL-4-PHOSPHATE 5-KINASE"/>
    <property type="match status" value="1"/>
</dbReference>
<dbReference type="InterPro" id="IPR002498">
    <property type="entry name" value="PInositol-4-P-4/5-kinase_core"/>
</dbReference>
<dbReference type="SUPFAM" id="SSF56104">
    <property type="entry name" value="SAICAR synthase-like"/>
    <property type="match status" value="1"/>
</dbReference>
<keyword evidence="1" id="KW-0547">Nucleotide-binding</keyword>
<gene>
    <name evidence="4" type="ORF">RI543_002804</name>
</gene>